<keyword evidence="6 8" id="KW-0342">GTP-binding</keyword>
<dbReference type="GO" id="GO:0061603">
    <property type="term" value="F:molybdenum cofactor guanylyltransferase activity"/>
    <property type="evidence" value="ECO:0007669"/>
    <property type="project" value="UniProtKB-EC"/>
</dbReference>
<evidence type="ECO:0000256" key="4">
    <source>
        <dbReference type="ARBA" id="ARBA00022741"/>
    </source>
</evidence>
<comment type="function">
    <text evidence="8">Transfers a GMP moiety from GTP to Mo-molybdopterin (Mo-MPT) cofactor (Moco or molybdenum cofactor) to form Mo-molybdopterin guanine dinucleotide (Mo-MGD) cofactor.</text>
</comment>
<evidence type="ECO:0000256" key="5">
    <source>
        <dbReference type="ARBA" id="ARBA00022842"/>
    </source>
</evidence>
<organism evidence="10 11">
    <name type="scientific">Mesorhizobium liriopis</name>
    <dbReference type="NCBI Taxonomy" id="2953882"/>
    <lineage>
        <taxon>Bacteria</taxon>
        <taxon>Pseudomonadati</taxon>
        <taxon>Pseudomonadota</taxon>
        <taxon>Alphaproteobacteria</taxon>
        <taxon>Hyphomicrobiales</taxon>
        <taxon>Phyllobacteriaceae</taxon>
        <taxon>Mesorhizobium</taxon>
    </lineage>
</organism>
<dbReference type="RefSeq" id="WP_252822378.1">
    <property type="nucleotide sequence ID" value="NZ_JAMXQS010000010.1"/>
</dbReference>
<evidence type="ECO:0000256" key="2">
    <source>
        <dbReference type="ARBA" id="ARBA00022679"/>
    </source>
</evidence>
<keyword evidence="7 8" id="KW-0501">Molybdenum cofactor biosynthesis</keyword>
<evidence type="ECO:0000256" key="3">
    <source>
        <dbReference type="ARBA" id="ARBA00022723"/>
    </source>
</evidence>
<keyword evidence="1 8" id="KW-0963">Cytoplasm</keyword>
<dbReference type="SUPFAM" id="SSF53448">
    <property type="entry name" value="Nucleotide-diphospho-sugar transferases"/>
    <property type="match status" value="1"/>
</dbReference>
<evidence type="ECO:0000256" key="6">
    <source>
        <dbReference type="ARBA" id="ARBA00023134"/>
    </source>
</evidence>
<comment type="caution">
    <text evidence="10">The sequence shown here is derived from an EMBL/GenBank/DDBJ whole genome shotgun (WGS) entry which is preliminary data.</text>
</comment>
<dbReference type="Gene3D" id="3.90.550.10">
    <property type="entry name" value="Spore Coat Polysaccharide Biosynthesis Protein SpsA, Chain A"/>
    <property type="match status" value="1"/>
</dbReference>
<protein>
    <recommendedName>
        <fullName evidence="8">Molybdenum cofactor guanylyltransferase</fullName>
        <shortName evidence="8">MoCo guanylyltransferase</shortName>
        <ecNumber evidence="8">2.7.7.77</ecNumber>
    </recommendedName>
    <alternativeName>
        <fullName evidence="8">GTP:molybdopterin guanylyltransferase</fullName>
    </alternativeName>
    <alternativeName>
        <fullName evidence="8">Mo-MPT guanylyltransferase</fullName>
    </alternativeName>
    <alternativeName>
        <fullName evidence="8">Molybdopterin guanylyltransferase</fullName>
    </alternativeName>
    <alternativeName>
        <fullName evidence="8">Molybdopterin-guanine dinucleotide synthase</fullName>
        <shortName evidence="8">MGD synthase</shortName>
    </alternativeName>
</protein>
<feature type="binding site" evidence="8">
    <location>
        <position position="98"/>
    </location>
    <ligand>
        <name>GTP</name>
        <dbReference type="ChEBI" id="CHEBI:37565"/>
    </ligand>
</feature>
<evidence type="ECO:0000256" key="8">
    <source>
        <dbReference type="HAMAP-Rule" id="MF_00316"/>
    </source>
</evidence>
<comment type="cofactor">
    <cofactor evidence="8">
        <name>Mg(2+)</name>
        <dbReference type="ChEBI" id="CHEBI:18420"/>
    </cofactor>
</comment>
<dbReference type="EMBL" id="JAMXQS010000010">
    <property type="protein sequence ID" value="MCO6052149.1"/>
    <property type="molecule type" value="Genomic_DNA"/>
</dbReference>
<comment type="similarity">
    <text evidence="8">Belongs to the MobA family.</text>
</comment>
<dbReference type="HAMAP" id="MF_00316">
    <property type="entry name" value="MobA"/>
    <property type="match status" value="1"/>
</dbReference>
<comment type="catalytic activity">
    <reaction evidence="8">
        <text>Mo-molybdopterin + GTP + H(+) = Mo-molybdopterin guanine dinucleotide + diphosphate</text>
        <dbReference type="Rhea" id="RHEA:34243"/>
        <dbReference type="ChEBI" id="CHEBI:15378"/>
        <dbReference type="ChEBI" id="CHEBI:33019"/>
        <dbReference type="ChEBI" id="CHEBI:37565"/>
        <dbReference type="ChEBI" id="CHEBI:71302"/>
        <dbReference type="ChEBI" id="CHEBI:71310"/>
        <dbReference type="EC" id="2.7.7.77"/>
    </reaction>
</comment>
<keyword evidence="2 8" id="KW-0808">Transferase</keyword>
<evidence type="ECO:0000256" key="7">
    <source>
        <dbReference type="ARBA" id="ARBA00023150"/>
    </source>
</evidence>
<reference evidence="10 11" key="1">
    <citation type="submission" date="2022-06" db="EMBL/GenBank/DDBJ databases">
        <title>Mesorhizobium sp. strain RP14 Genome sequencing and assembly.</title>
        <authorList>
            <person name="Kim I."/>
        </authorList>
    </citation>
    <scope>NUCLEOTIDE SEQUENCE [LARGE SCALE GENOMIC DNA]</scope>
    <source>
        <strain evidence="11">RP14(2022)</strain>
    </source>
</reference>
<evidence type="ECO:0000313" key="10">
    <source>
        <dbReference type="EMBL" id="MCO6052149.1"/>
    </source>
</evidence>
<feature type="binding site" evidence="8">
    <location>
        <begin position="8"/>
        <end position="10"/>
    </location>
    <ligand>
        <name>GTP</name>
        <dbReference type="ChEBI" id="CHEBI:37565"/>
    </ligand>
</feature>
<evidence type="ECO:0000256" key="1">
    <source>
        <dbReference type="ARBA" id="ARBA00022490"/>
    </source>
</evidence>
<dbReference type="EC" id="2.7.7.77" evidence="8"/>
<dbReference type="PANTHER" id="PTHR19136:SF81">
    <property type="entry name" value="MOLYBDENUM COFACTOR GUANYLYLTRANSFERASE"/>
    <property type="match status" value="1"/>
</dbReference>
<comment type="domain">
    <text evidence="8">The N-terminal domain determines nucleotide recognition and specific binding, while the C-terminal domain determines the specific binding to the target protein.</text>
</comment>
<keyword evidence="10" id="KW-0548">Nucleotidyltransferase</keyword>
<comment type="subunit">
    <text evidence="8">Monomer.</text>
</comment>
<keyword evidence="3 8" id="KW-0479">Metal-binding</keyword>
<keyword evidence="4 8" id="KW-0547">Nucleotide-binding</keyword>
<gene>
    <name evidence="8 10" type="primary">mobA</name>
    <name evidence="10" type="ORF">NGM99_20380</name>
</gene>
<dbReference type="NCBIfam" id="TIGR02665">
    <property type="entry name" value="molyb_mobA"/>
    <property type="match status" value="1"/>
</dbReference>
<feature type="binding site" evidence="8">
    <location>
        <position position="48"/>
    </location>
    <ligand>
        <name>GTP</name>
        <dbReference type="ChEBI" id="CHEBI:37565"/>
    </ligand>
</feature>
<accession>A0ABT1CBF6</accession>
<dbReference type="PANTHER" id="PTHR19136">
    <property type="entry name" value="MOLYBDENUM COFACTOR GUANYLYLTRANSFERASE"/>
    <property type="match status" value="1"/>
</dbReference>
<name>A0ABT1CBF6_9HYPH</name>
<feature type="binding site" evidence="8">
    <location>
        <position position="98"/>
    </location>
    <ligand>
        <name>Mg(2+)</name>
        <dbReference type="ChEBI" id="CHEBI:18420"/>
    </ligand>
</feature>
<feature type="binding site" evidence="8">
    <location>
        <position position="66"/>
    </location>
    <ligand>
        <name>GTP</name>
        <dbReference type="ChEBI" id="CHEBI:37565"/>
    </ligand>
</feature>
<comment type="subcellular location">
    <subcellularLocation>
        <location evidence="8">Cytoplasm</location>
    </subcellularLocation>
</comment>
<keyword evidence="5 8" id="KW-0460">Magnesium</keyword>
<proteinExistence type="inferred from homology"/>
<dbReference type="InterPro" id="IPR025877">
    <property type="entry name" value="MobA-like_NTP_Trfase"/>
</dbReference>
<evidence type="ECO:0000259" key="9">
    <source>
        <dbReference type="Pfam" id="PF12804"/>
    </source>
</evidence>
<dbReference type="Pfam" id="PF12804">
    <property type="entry name" value="NTP_transf_3"/>
    <property type="match status" value="1"/>
</dbReference>
<dbReference type="InterPro" id="IPR029044">
    <property type="entry name" value="Nucleotide-diphossugar_trans"/>
</dbReference>
<dbReference type="InterPro" id="IPR013482">
    <property type="entry name" value="Molybde_CF_guanTrfase"/>
</dbReference>
<keyword evidence="11" id="KW-1185">Reference proteome</keyword>
<feature type="domain" description="MobA-like NTP transferase" evidence="9">
    <location>
        <begin position="5"/>
        <end position="154"/>
    </location>
</feature>
<feature type="binding site" evidence="8">
    <location>
        <position position="20"/>
    </location>
    <ligand>
        <name>GTP</name>
        <dbReference type="ChEBI" id="CHEBI:37565"/>
    </ligand>
</feature>
<evidence type="ECO:0000313" key="11">
    <source>
        <dbReference type="Proteomes" id="UP001205906"/>
    </source>
</evidence>
<sequence>MRIAGVVLAGGRSSRMGFDKAFATLRGEPLLARAVRRLQVQVEAVAVNSNADHDRFLALGLPILPDTVPDHPGPLAGILASLEWASSRADAVVTVAVDTPFFPDDLIAKLAEDGVDQAAVAATNRLHPTFALWPTYVRERLPCFLREDEKRRVTGFLDLIGFRTVTWPAVPNDPFFNINTPDDLRAAEAMA</sequence>
<dbReference type="CDD" id="cd02503">
    <property type="entry name" value="MobA"/>
    <property type="match status" value="1"/>
</dbReference>
<dbReference type="Proteomes" id="UP001205906">
    <property type="component" value="Unassembled WGS sequence"/>
</dbReference>